<dbReference type="Proteomes" id="UP000290572">
    <property type="component" value="Unassembled WGS sequence"/>
</dbReference>
<keyword evidence="6" id="KW-0175">Coiled coil</keyword>
<dbReference type="SUPFAM" id="SSF75399">
    <property type="entry name" value="Plakin repeat"/>
    <property type="match status" value="10"/>
</dbReference>
<protein>
    <submittedName>
        <fullName evidence="7">Epiplakin-like protein</fullName>
    </submittedName>
</protein>
<dbReference type="EMBL" id="QBIY01011181">
    <property type="protein sequence ID" value="RXN34432.1"/>
    <property type="molecule type" value="Genomic_DNA"/>
</dbReference>
<proteinExistence type="evidence at protein level"/>
<dbReference type="GO" id="GO:1990254">
    <property type="term" value="F:keratin filament binding"/>
    <property type="evidence" value="ECO:0007669"/>
    <property type="project" value="TreeGrafter"/>
</dbReference>
<comment type="similarity">
    <text evidence="2">Belongs to the plakin or cytolinker family.</text>
</comment>
<dbReference type="InterPro" id="IPR043197">
    <property type="entry name" value="Plakin"/>
</dbReference>
<keyword evidence="8" id="KW-1185">Reference proteome</keyword>
<evidence type="ECO:0000256" key="5">
    <source>
        <dbReference type="ARBA" id="ARBA00022949"/>
    </source>
</evidence>
<dbReference type="FunFam" id="3.90.1290.10:FF:000025">
    <property type="entry name" value="Epiplakin 1"/>
    <property type="match status" value="1"/>
</dbReference>
<dbReference type="Gene3D" id="3.90.1290.10">
    <property type="entry name" value="Plakin repeat"/>
    <property type="match status" value="10"/>
</dbReference>
<comment type="subcellular location">
    <subcellularLocation>
        <location evidence="1">Cell junction</location>
    </subcellularLocation>
</comment>
<dbReference type="SMART" id="SM00250">
    <property type="entry name" value="PLEC"/>
    <property type="match status" value="47"/>
</dbReference>
<evidence type="ECO:0007829" key="9">
    <source>
        <dbReference type="PeptideAtlas" id="A0A498NQT4"/>
    </source>
</evidence>
<dbReference type="GO" id="GO:0045095">
    <property type="term" value="C:keratin filament"/>
    <property type="evidence" value="ECO:0007669"/>
    <property type="project" value="TreeGrafter"/>
</dbReference>
<sequence>MAAQENGSSQGPVAGVFLEHSKETITIYQAFKMRLLKPGTCLALLEAQAATGGIIDPVKNRTWSVQDAVKEAIVGHEMKEKLQLAERAITGYTDPYTNQQISLFQAMQKDVIPKEYGIRLLEAQISAKGIYDPTEKCYLTEEQAYGKGHYDKDLFRDQVDALKVFYDPNSQENLTYASLIKKCTIAPETGLLLFPIYITFKGLRRGVTSAELLASKIIDQETFENLHKGKTTTQDVMLMETVKEYLEGKKSIGGVAVLSTNQKMSIYQAMRQGIIMPGSALILLEAQAATGFMIDPVENKTYSIDEAIKQKLVGPEYHAKLLAAERAVTGYKDPYTGETISLFQALKKELIVKNHGIRLLEAQIATGGIIDPINSHRVPVDVAYKRGFFDEEMNAILEDPGDDTTGFFDPNTKDNLTYLQLLDRCVIDPSTGLTLLPIHDPSGSLNHIFIGYDIKKVFKGVKVKVTCGKYMGMTVSLWELLMSEYFTEQQRQDFIQQYRNKTLTIEMIITKVLDIIEHSVKTANVVFEGIREKVTANQLAEADIITEHDLEDLREGKKTVKDVTDNESVQTYLQGKPSIAGVQLPDSQIMSIYQARQKGILRPGTSLILLEAQAATGFIIDPIANRKFSVDDAVKARVVGADLHAKLSSAERAVTGYQDPYTGKKISLFQAMQKDLIVKDHGIRLLEAQIATGGIIDPVNSHRIPVHIAYKRGYFDTEMNQILSDPTDDTKGFFDPNTHENLTYMQLLSRCVTDQSTGLCLLTIKGNDKRVKIGDSTKEAFQNMHVSVRYGRFSNKKVTLWDLINSEYLSEEKRQELLKRYKSKTITIEEIITIILEIIESKEVQRNADLSVDGLRGKVSILKLQNLGIIDEKTYKNVLEGKLTIKDLTEMGTVRNFLSGTSCIAGVMLQKSNQKMSIYQAKKEGYLTPGTALCLLEAQAATGFIIDPIQNKKLTVEEALKQKVIVPELYEKLLAAEKAVTGYKDPYTGKTISIFEAIKKDLIVKQHGIRLLEAQIATGGIIDPVTCLHLPLEVAFRKGYFDADLNEILANQTDDTKGFFDPTTQENLTYMEMLARCIKDSDTGIFLLPVTEKGKTQEKSQKLLSDAEIRKEFEKNKVVIPVGCFSGKSLSLWEVIHSVYFTNEQQQQYFEGYRLGKMSIKDIVSMVTKTIQTIEQQEATSQTTMGLRKPVSVQQLHDSGIIDTRAYKELLDGKKTLENVVKLESVQRYLKGTGSIAGVKLHPSGKVLSLYMAKTEGLLTSDAALLLLEAQAATGYVIDPIQNTDHTVIEAVKAQLIGPEILEHLLLAERAVIGFKDPYTDEQICLFEAMQKGLIPQKQGLNLLDAQLATGGIIDPIGSYRLPIQKAIMKGCLNNETNDLLANPRNSEKGFSDPQTKEPLTYHQLMKKCERNSITGLLLLPVTEKSAETSTYSDNQIVRLFKEKSVIINAGKFADKRVSLWDVLQSEYISAKKRKELLDQYKQKKLSIDEITEMVTAMIIEVTTKRHSFKGLRKQVSASQLFEAKIISKEMMSKLINNEVDDEDINKMESIQKYLGATNCIAGVYVQSKKQTMSISEAKNKGLLTPGTSLVLLEAQAATGFMIDPVKNKKLSVEQAVAEGVVGMEWKSKLLSAERAVTGYTDPYTGKTISLFQALKKDLIVKDHGIRLLEAQIATGGIIDPVHSHRVPVEVAYQRGYFDEEMNEILSDPDDDTKGFFDPNTQENLTYLQLVERCVRDPNTGLSLLVIAKKGEYYFFIDEHTKNILKSTTTTKAGGKFQGQLVTLWNLLYSSYISEEKRRELVEQFKSGTITIEKFLEIVLTLVPQKSVTSTQTITTTTTETTQMQKFQGIRKDVSADDLLQGKVIDEKIYKDLTSGKVTVDHVSQMDSVRKYLKGTNSIAGVFVQSTKQTMSISEAKNKGLLTPGTSLILLEAQAATGFMIDPVKNKMLSVEQAVAEGLVGAEWKNKLLSAERAVTGYTDPNTGSIISLFQALKKDLIVKDHGIRLLEAQIATGGIIDPVHSHRVPVEVAYQKGYFDEEMNEILSDPDDDTKGFFDPNTQENLTYLQLVERCVRDPNTGLSLLVIAKKGEYYFFIDEHTKNILKSTTTTKAGGKFQGQLVTLWDLLYSNYISEEKRRELVEQFKSGTITIEKFLEIVLTLVPQKSVTSTQTITTTTTETTQMQKFQGIRKDVSADDLLQGKVIDEKIYKDLTSGKVTVDHVSQMDSVRKYLKGTNSIAGVFVQSTKQTMSISEAKNKGLLTPGTSLILLEAQAATGFMIDPVKNKMLSVEQAVAEGLVGAEWKNKLLSAERAVTGYTDPNTGSIISLFQALKKDLIVKDHGIRLLEAQIATGGIIDPVHSHRVPVEVAYQRGYFDEEMNEILSDPDDDTKGFFDPNTQENLTYLQLVERCVRDPNTGLSLLVIAKKGEYYFFIDEHTKNILKSTTTTKAGGKFQGQLVTLWDLLYSNYISEEKRRELVEQFKSGTITIEKFLEIVLTLVPQKSVTSTQTITTTTTTTETTQKQKFQGIRKDVSADDLLQGKVIDEKIYKDLTSGKVTVDHVSQMDSVRKYLKGTNSIAGVFVQSTKQTMSISEAKNKGLLTPGTSLILLEAQAATGFMIDPVKNKMLSVEQAVAEGLVGAEWKNKLLSAERAVTGYTDPNTGSIISLFQALKKDLIVKDHGIRLLEAQIATGGIIDPVHSHRVPVEVAYQKGYFDEEMNEILSDPDDDTKGFFDPNTQENLTYLQLVERCVRDPNTGLSLLVIAKKGEYYFFIDEHTKNILKSTTTTKAGGKFQGQLVTLWDLLYSNYISEEKRRELVEQFKSGTITIEKFLEIVLTLVPQKSVPSTQTITTTTTETTQMQKFQGIRKDVSADDLLQGKVIDEKIYKDLTSGKVTVDHVSQMDSVRKYLKGTNSIAGVFVQSTKQTMSISEAKNKGLLTPGTSLVLLEAQAATGFMIDPVKNKMLSVEQAVAEGLVGAEWKTKLLSAERAVTGYTDPNTGSISPFSRP</sequence>
<reference evidence="7 8" key="1">
    <citation type="submission" date="2018-03" db="EMBL/GenBank/DDBJ databases">
        <title>Draft genome sequence of Rohu Carp (Labeo rohita).</title>
        <authorList>
            <person name="Das P."/>
            <person name="Kushwaha B."/>
            <person name="Joshi C.G."/>
            <person name="Kumar D."/>
            <person name="Nagpure N.S."/>
            <person name="Sahoo L."/>
            <person name="Das S.P."/>
            <person name="Bit A."/>
            <person name="Patnaik S."/>
            <person name="Meher P.K."/>
            <person name="Jayasankar P."/>
            <person name="Koringa P.G."/>
            <person name="Patel N.V."/>
            <person name="Hinsu A.T."/>
            <person name="Kumar R."/>
            <person name="Pandey M."/>
            <person name="Agarwal S."/>
            <person name="Srivastava S."/>
            <person name="Singh M."/>
            <person name="Iquebal M.A."/>
            <person name="Jaiswal S."/>
            <person name="Angadi U.B."/>
            <person name="Kumar N."/>
            <person name="Raza M."/>
            <person name="Shah T.M."/>
            <person name="Rai A."/>
            <person name="Jena J.K."/>
        </authorList>
    </citation>
    <scope>NUCLEOTIDE SEQUENCE [LARGE SCALE GENOMIC DNA]</scope>
    <source>
        <strain evidence="7">DASCIFA01</strain>
        <tissue evidence="7">Testis</tissue>
    </source>
</reference>
<dbReference type="PANTHER" id="PTHR23169">
    <property type="entry name" value="ENVOPLAKIN"/>
    <property type="match status" value="1"/>
</dbReference>
<dbReference type="GO" id="GO:0005737">
    <property type="term" value="C:cytoplasm"/>
    <property type="evidence" value="ECO:0007669"/>
    <property type="project" value="TreeGrafter"/>
</dbReference>
<organism evidence="7 8">
    <name type="scientific">Labeo rohita</name>
    <name type="common">Indian major carp</name>
    <name type="synonym">Cyprinus rohita</name>
    <dbReference type="NCBI Taxonomy" id="84645"/>
    <lineage>
        <taxon>Eukaryota</taxon>
        <taxon>Metazoa</taxon>
        <taxon>Chordata</taxon>
        <taxon>Craniata</taxon>
        <taxon>Vertebrata</taxon>
        <taxon>Euteleostomi</taxon>
        <taxon>Actinopterygii</taxon>
        <taxon>Neopterygii</taxon>
        <taxon>Teleostei</taxon>
        <taxon>Ostariophysi</taxon>
        <taxon>Cypriniformes</taxon>
        <taxon>Cyprinidae</taxon>
        <taxon>Labeoninae</taxon>
        <taxon>Labeonini</taxon>
        <taxon>Labeo</taxon>
    </lineage>
</organism>
<accession>A0A498NQT4</accession>
<dbReference type="InterPro" id="IPR001101">
    <property type="entry name" value="Plectin_repeat"/>
</dbReference>
<evidence type="ECO:0000256" key="4">
    <source>
        <dbReference type="ARBA" id="ARBA00022737"/>
    </source>
</evidence>
<dbReference type="GO" id="GO:0005198">
    <property type="term" value="F:structural molecule activity"/>
    <property type="evidence" value="ECO:0007669"/>
    <property type="project" value="TreeGrafter"/>
</dbReference>
<keyword evidence="3" id="KW-0597">Phosphoprotein</keyword>
<dbReference type="GO" id="GO:0016020">
    <property type="term" value="C:membrane"/>
    <property type="evidence" value="ECO:0007669"/>
    <property type="project" value="TreeGrafter"/>
</dbReference>
<evidence type="ECO:0000256" key="3">
    <source>
        <dbReference type="ARBA" id="ARBA00022553"/>
    </source>
</evidence>
<evidence type="ECO:0000313" key="7">
    <source>
        <dbReference type="EMBL" id="RXN34432.1"/>
    </source>
</evidence>
<gene>
    <name evidence="7" type="ORF">ROHU_003980</name>
</gene>
<comment type="caution">
    <text evidence="7">The sequence shown here is derived from an EMBL/GenBank/DDBJ whole genome shotgun (WGS) entry which is preliminary data.</text>
</comment>
<keyword evidence="4" id="KW-0677">Repeat</keyword>
<keyword evidence="5" id="KW-0965">Cell junction</keyword>
<dbReference type="InterPro" id="IPR035915">
    <property type="entry name" value="Plakin_repeat_sf"/>
</dbReference>
<dbReference type="STRING" id="84645.A0A498NQT4"/>
<dbReference type="FunFam" id="3.90.1290.10:FF:000001">
    <property type="entry name" value="Plectin a"/>
    <property type="match status" value="9"/>
</dbReference>
<dbReference type="GO" id="GO:0070161">
    <property type="term" value="C:anchoring junction"/>
    <property type="evidence" value="ECO:0007669"/>
    <property type="project" value="UniProtKB-SubCell"/>
</dbReference>
<evidence type="ECO:0000256" key="1">
    <source>
        <dbReference type="ARBA" id="ARBA00004282"/>
    </source>
</evidence>
<dbReference type="Pfam" id="PF00681">
    <property type="entry name" value="Plectin"/>
    <property type="match status" value="18"/>
</dbReference>
<name>A0A498NQT4_LABRO</name>
<evidence type="ECO:0000256" key="2">
    <source>
        <dbReference type="ARBA" id="ARBA00009109"/>
    </source>
</evidence>
<dbReference type="GO" id="GO:0042060">
    <property type="term" value="P:wound healing"/>
    <property type="evidence" value="ECO:0007669"/>
    <property type="project" value="TreeGrafter"/>
</dbReference>
<evidence type="ECO:0000313" key="8">
    <source>
        <dbReference type="Proteomes" id="UP000290572"/>
    </source>
</evidence>
<dbReference type="GO" id="GO:0042995">
    <property type="term" value="C:cell projection"/>
    <property type="evidence" value="ECO:0007669"/>
    <property type="project" value="UniProtKB-SubCell"/>
</dbReference>
<dbReference type="GO" id="GO:0045110">
    <property type="term" value="P:intermediate filament bundle assembly"/>
    <property type="evidence" value="ECO:0007669"/>
    <property type="project" value="TreeGrafter"/>
</dbReference>
<evidence type="ECO:0000256" key="6">
    <source>
        <dbReference type="ARBA" id="ARBA00023054"/>
    </source>
</evidence>
<keyword evidence="9" id="KW-1267">Proteomics identification</keyword>
<dbReference type="PANTHER" id="PTHR23169:SF21">
    <property type="entry name" value="EPIPLAKIN"/>
    <property type="match status" value="1"/>
</dbReference>